<accession>A0AAD5W456</accession>
<feature type="transmembrane region" description="Helical" evidence="1">
    <location>
        <begin position="77"/>
        <end position="97"/>
    </location>
</feature>
<keyword evidence="1" id="KW-0472">Membrane</keyword>
<name>A0AAD5W456_9AGAR</name>
<feature type="transmembrane region" description="Helical" evidence="1">
    <location>
        <begin position="52"/>
        <end position="71"/>
    </location>
</feature>
<dbReference type="Pfam" id="PF20151">
    <property type="entry name" value="DUF6533"/>
    <property type="match status" value="1"/>
</dbReference>
<feature type="transmembrane region" description="Helical" evidence="1">
    <location>
        <begin position="20"/>
        <end position="40"/>
    </location>
</feature>
<organism evidence="3 4">
    <name type="scientific">Leucocoprinus birnbaumii</name>
    <dbReference type="NCBI Taxonomy" id="56174"/>
    <lineage>
        <taxon>Eukaryota</taxon>
        <taxon>Fungi</taxon>
        <taxon>Dikarya</taxon>
        <taxon>Basidiomycota</taxon>
        <taxon>Agaricomycotina</taxon>
        <taxon>Agaricomycetes</taxon>
        <taxon>Agaricomycetidae</taxon>
        <taxon>Agaricales</taxon>
        <taxon>Agaricineae</taxon>
        <taxon>Agaricaceae</taxon>
        <taxon>Leucocoprinus</taxon>
    </lineage>
</organism>
<dbReference type="EMBL" id="JANIEX010000016">
    <property type="protein sequence ID" value="KAJ3576234.1"/>
    <property type="molecule type" value="Genomic_DNA"/>
</dbReference>
<reference evidence="3" key="1">
    <citation type="submission" date="2022-07" db="EMBL/GenBank/DDBJ databases">
        <title>Genome Sequence of Leucocoprinus birnbaumii.</title>
        <authorList>
            <person name="Buettner E."/>
        </authorList>
    </citation>
    <scope>NUCLEOTIDE SEQUENCE</scope>
    <source>
        <strain evidence="3">VT141</strain>
    </source>
</reference>
<evidence type="ECO:0000259" key="2">
    <source>
        <dbReference type="Pfam" id="PF20151"/>
    </source>
</evidence>
<proteinExistence type="predicted"/>
<feature type="domain" description="DUF6533" evidence="2">
    <location>
        <begin position="23"/>
        <end position="66"/>
    </location>
</feature>
<keyword evidence="1" id="KW-0812">Transmembrane</keyword>
<comment type="caution">
    <text evidence="3">The sequence shown here is derived from an EMBL/GenBank/DDBJ whole genome shotgun (WGS) entry which is preliminary data.</text>
</comment>
<evidence type="ECO:0000313" key="3">
    <source>
        <dbReference type="EMBL" id="KAJ3576234.1"/>
    </source>
</evidence>
<dbReference type="Proteomes" id="UP001213000">
    <property type="component" value="Unassembled WGS sequence"/>
</dbReference>
<sequence>MSLSDADLKVAIEDVQQLLFYHYAAGAALAIFIFDYALTFSREVELVWASRWTLVKMLFLLNRYLVVPTMITHQFYLGMMGICLSGTTSCLRVWVLWDRDRRIFIGIESIIVVTMGIQFFLSFNWFKSDEYNFRPISEQVRVTGCVFHTQITSPFRVWLIQLLPEATAVISAFRFHRMNTAIFGSSDLLKEVYFEGVLFPLYQSIICLSFPIYNRDYTFLPFPVCIVLWNILSSRMILHIRQSALKASGDLSSMTVSFRTGISFLSGTEEETLAELANGELVLPNMCPQSAVPTAVAQNQRR</sequence>
<keyword evidence="4" id="KW-1185">Reference proteome</keyword>
<protein>
    <recommendedName>
        <fullName evidence="2">DUF6533 domain-containing protein</fullName>
    </recommendedName>
</protein>
<evidence type="ECO:0000313" key="4">
    <source>
        <dbReference type="Proteomes" id="UP001213000"/>
    </source>
</evidence>
<evidence type="ECO:0000256" key="1">
    <source>
        <dbReference type="SAM" id="Phobius"/>
    </source>
</evidence>
<gene>
    <name evidence="3" type="ORF">NP233_g556</name>
</gene>
<feature type="transmembrane region" description="Helical" evidence="1">
    <location>
        <begin position="104"/>
        <end position="126"/>
    </location>
</feature>
<dbReference type="AlphaFoldDB" id="A0AAD5W456"/>
<keyword evidence="1" id="KW-1133">Transmembrane helix</keyword>
<dbReference type="InterPro" id="IPR045340">
    <property type="entry name" value="DUF6533"/>
</dbReference>